<feature type="transmembrane region" description="Helical" evidence="1">
    <location>
        <begin position="56"/>
        <end position="79"/>
    </location>
</feature>
<accession>A0A2S7SZG5</accession>
<comment type="caution">
    <text evidence="2">The sequence shown here is derived from an EMBL/GenBank/DDBJ whole genome shotgun (WGS) entry which is preliminary data.</text>
</comment>
<evidence type="ECO:0000313" key="3">
    <source>
        <dbReference type="Proteomes" id="UP000239872"/>
    </source>
</evidence>
<keyword evidence="1" id="KW-1133">Transmembrane helix</keyword>
<dbReference type="RefSeq" id="WP_105038845.1">
    <property type="nucleotide sequence ID" value="NZ_PPSL01000002.1"/>
</dbReference>
<name>A0A2S7SZG5_9BACT</name>
<dbReference type="EMBL" id="PPSL01000002">
    <property type="protein sequence ID" value="PQJ11965.1"/>
    <property type="molecule type" value="Genomic_DNA"/>
</dbReference>
<protein>
    <submittedName>
        <fullName evidence="2">Uncharacterized protein</fullName>
    </submittedName>
</protein>
<keyword evidence="3" id="KW-1185">Reference proteome</keyword>
<proteinExistence type="predicted"/>
<reference evidence="2 3" key="1">
    <citation type="submission" date="2018-01" db="EMBL/GenBank/DDBJ databases">
        <title>A novel member of the phylum Bacteroidetes isolated from glacier ice.</title>
        <authorList>
            <person name="Liu Q."/>
            <person name="Xin Y.-H."/>
        </authorList>
    </citation>
    <scope>NUCLEOTIDE SEQUENCE [LARGE SCALE GENOMIC DNA]</scope>
    <source>
        <strain evidence="2 3">RB1R16</strain>
    </source>
</reference>
<evidence type="ECO:0000256" key="1">
    <source>
        <dbReference type="SAM" id="Phobius"/>
    </source>
</evidence>
<organism evidence="2 3">
    <name type="scientific">Flavipsychrobacter stenotrophus</name>
    <dbReference type="NCBI Taxonomy" id="2077091"/>
    <lineage>
        <taxon>Bacteria</taxon>
        <taxon>Pseudomonadati</taxon>
        <taxon>Bacteroidota</taxon>
        <taxon>Chitinophagia</taxon>
        <taxon>Chitinophagales</taxon>
        <taxon>Chitinophagaceae</taxon>
        <taxon>Flavipsychrobacter</taxon>
    </lineage>
</organism>
<sequence length="226" mass="25510">MGIEIGVSDLVDALDKVGNRINFVFFFVVGLVLNTAIWLVSIFLLARSFITANPLWIVIILSFVLGFVWLLSFLFVFVLNTTREENKVKQLNLDFLEGSMYSVFSLTGILFLSQCCSNYTKISFISFTLTALLCFVTTAIMKFFRAYFWVRKTTKIIKEVTPELGNLKILARKMTSLNNDINSQLDLKADGGDVSIPEIEVKMKALDLLLSEFESLSNSISMKAHL</sequence>
<feature type="transmembrane region" description="Helical" evidence="1">
    <location>
        <begin position="124"/>
        <end position="148"/>
    </location>
</feature>
<keyword evidence="1" id="KW-0472">Membrane</keyword>
<dbReference type="AlphaFoldDB" id="A0A2S7SZG5"/>
<gene>
    <name evidence="2" type="ORF">CJD36_009235</name>
</gene>
<feature type="transmembrane region" description="Helical" evidence="1">
    <location>
        <begin position="23"/>
        <end position="50"/>
    </location>
</feature>
<evidence type="ECO:0000313" key="2">
    <source>
        <dbReference type="EMBL" id="PQJ11965.1"/>
    </source>
</evidence>
<feature type="transmembrane region" description="Helical" evidence="1">
    <location>
        <begin position="91"/>
        <end position="112"/>
    </location>
</feature>
<dbReference type="Proteomes" id="UP000239872">
    <property type="component" value="Unassembled WGS sequence"/>
</dbReference>
<keyword evidence="1" id="KW-0812">Transmembrane</keyword>